<reference evidence="1" key="1">
    <citation type="journal article" date="2014" name="Front. Microbiol.">
        <title>High frequency of phylogenetically diverse reductive dehalogenase-homologous genes in deep subseafloor sedimentary metagenomes.</title>
        <authorList>
            <person name="Kawai M."/>
            <person name="Futagami T."/>
            <person name="Toyoda A."/>
            <person name="Takaki Y."/>
            <person name="Nishi S."/>
            <person name="Hori S."/>
            <person name="Arai W."/>
            <person name="Tsubouchi T."/>
            <person name="Morono Y."/>
            <person name="Uchiyama I."/>
            <person name="Ito T."/>
            <person name="Fujiyama A."/>
            <person name="Inagaki F."/>
            <person name="Takami H."/>
        </authorList>
    </citation>
    <scope>NUCLEOTIDE SEQUENCE</scope>
    <source>
        <strain evidence="1">Expedition CK06-06</strain>
    </source>
</reference>
<proteinExistence type="predicted"/>
<dbReference type="AlphaFoldDB" id="X1TPL4"/>
<accession>X1TPL4</accession>
<gene>
    <name evidence="1" type="ORF">S12H4_36177</name>
</gene>
<name>X1TPL4_9ZZZZ</name>
<organism evidence="1">
    <name type="scientific">marine sediment metagenome</name>
    <dbReference type="NCBI Taxonomy" id="412755"/>
    <lineage>
        <taxon>unclassified sequences</taxon>
        <taxon>metagenomes</taxon>
        <taxon>ecological metagenomes</taxon>
    </lineage>
</organism>
<protein>
    <submittedName>
        <fullName evidence="1">Uncharacterized protein</fullName>
    </submittedName>
</protein>
<comment type="caution">
    <text evidence="1">The sequence shown here is derived from an EMBL/GenBank/DDBJ whole genome shotgun (WGS) entry which is preliminary data.</text>
</comment>
<evidence type="ECO:0000313" key="1">
    <source>
        <dbReference type="EMBL" id="GAI89490.1"/>
    </source>
</evidence>
<sequence length="214" mass="23339">RDEVDALYFQMQDCSFTGEWVIGKEDGIVIVCDTYAAKKVKMIVIAMGKSYRWKGMTAYIDDITINGTTYELERIGPPNWTRTLSQDGSDLTLTAESSEYYLKAGESENFAFFWKTPAEGTYALKIWGYAPGAELGNPAFGPLEVQVTVDGTPPTIIIKVVQEGVEIPNLVGNKYDDGVAHVVIEASEEVSLGALNVGVAVSALVRVPMLAVQE</sequence>
<feature type="non-terminal residue" evidence="1">
    <location>
        <position position="1"/>
    </location>
</feature>
<dbReference type="EMBL" id="BARW01021550">
    <property type="protein sequence ID" value="GAI89490.1"/>
    <property type="molecule type" value="Genomic_DNA"/>
</dbReference>